<organism evidence="1 2">
    <name type="scientific">Streptomyces albus</name>
    <dbReference type="NCBI Taxonomy" id="1888"/>
    <lineage>
        <taxon>Bacteria</taxon>
        <taxon>Bacillati</taxon>
        <taxon>Actinomycetota</taxon>
        <taxon>Actinomycetes</taxon>
        <taxon>Kitasatosporales</taxon>
        <taxon>Streptomycetaceae</taxon>
        <taxon>Streptomyces</taxon>
    </lineage>
</organism>
<protein>
    <submittedName>
        <fullName evidence="1">Uncharacterized protein</fullName>
    </submittedName>
</protein>
<evidence type="ECO:0000313" key="1">
    <source>
        <dbReference type="EMBL" id="TGG74742.1"/>
    </source>
</evidence>
<proteinExistence type="predicted"/>
<gene>
    <name evidence="1" type="ORF">D8771_34710</name>
</gene>
<evidence type="ECO:0000313" key="2">
    <source>
        <dbReference type="Proteomes" id="UP000298111"/>
    </source>
</evidence>
<accession>A0A6C1BY08</accession>
<dbReference type="InterPro" id="IPR036689">
    <property type="entry name" value="ESAT-6-like_sf"/>
</dbReference>
<reference evidence="1 2" key="1">
    <citation type="submission" date="2018-10" db="EMBL/GenBank/DDBJ databases">
        <title>Isolation of pseudouridimycin from Streptomyces albus DSM 40763.</title>
        <authorList>
            <person name="Rosenqvist P."/>
            <person name="Metsae-Ketelae M."/>
            <person name="Virta P."/>
        </authorList>
    </citation>
    <scope>NUCLEOTIDE SEQUENCE [LARGE SCALE GENOMIC DNA]</scope>
    <source>
        <strain evidence="1 2">DSM 40763</strain>
    </source>
</reference>
<dbReference type="Proteomes" id="UP000298111">
    <property type="component" value="Unassembled WGS sequence"/>
</dbReference>
<sequence length="97" mass="10363">MANLSVNTALTQEDAHELAAAGDKMYGALQQLVQELQSLSQSFLGNSKEAWQAIQTENTTKDEDALNALKSASITLSSMVQSHADADWRGALGIQGQ</sequence>
<dbReference type="EMBL" id="RCIY01000120">
    <property type="protein sequence ID" value="TGG74742.1"/>
    <property type="molecule type" value="Genomic_DNA"/>
</dbReference>
<comment type="caution">
    <text evidence="1">The sequence shown here is derived from an EMBL/GenBank/DDBJ whole genome shotgun (WGS) entry which is preliminary data.</text>
</comment>
<dbReference type="GeneID" id="75185509"/>
<dbReference type="AlphaFoldDB" id="A0A6C1BY08"/>
<dbReference type="RefSeq" id="WP_016467148.1">
    <property type="nucleotide sequence ID" value="NZ_BBQG01000010.1"/>
</dbReference>
<name>A0A6C1BY08_9ACTN</name>
<dbReference type="SUPFAM" id="SSF140453">
    <property type="entry name" value="EsxAB dimer-like"/>
    <property type="match status" value="1"/>
</dbReference>
<dbReference type="Gene3D" id="1.10.287.1060">
    <property type="entry name" value="ESAT-6-like"/>
    <property type="match status" value="1"/>
</dbReference>